<evidence type="ECO:0000256" key="3">
    <source>
        <dbReference type="ARBA" id="ARBA00022448"/>
    </source>
</evidence>
<dbReference type="InterPro" id="IPR050490">
    <property type="entry name" value="Bact_solute-bd_prot1"/>
</dbReference>
<evidence type="ECO:0000313" key="5">
    <source>
        <dbReference type="EMBL" id="XBH15991.1"/>
    </source>
</evidence>
<evidence type="ECO:0000256" key="4">
    <source>
        <dbReference type="ARBA" id="ARBA00022729"/>
    </source>
</evidence>
<comment type="subcellular location">
    <subcellularLocation>
        <location evidence="1">Periplasm</location>
    </subcellularLocation>
</comment>
<evidence type="ECO:0000256" key="1">
    <source>
        <dbReference type="ARBA" id="ARBA00004418"/>
    </source>
</evidence>
<dbReference type="PANTHER" id="PTHR43649">
    <property type="entry name" value="ARABINOSE-BINDING PROTEIN-RELATED"/>
    <property type="match status" value="1"/>
</dbReference>
<protein>
    <submittedName>
        <fullName evidence="5">Extracellular solute-binding protein</fullName>
    </submittedName>
</protein>
<keyword evidence="3" id="KW-0813">Transport</keyword>
<keyword evidence="4" id="KW-0732">Signal</keyword>
<dbReference type="RefSeq" id="WP_348261221.1">
    <property type="nucleotide sequence ID" value="NZ_CP121196.1"/>
</dbReference>
<dbReference type="PANTHER" id="PTHR43649:SF34">
    <property type="entry name" value="ABC TRANSPORTER PERIPLASMIC-BINDING PROTEIN YCJN-RELATED"/>
    <property type="match status" value="1"/>
</dbReference>
<dbReference type="InterPro" id="IPR006059">
    <property type="entry name" value="SBP"/>
</dbReference>
<dbReference type="AlphaFoldDB" id="A0AAU7DGR1"/>
<accession>A0AAU7DGR1</accession>
<comment type="similarity">
    <text evidence="2">Belongs to the bacterial solute-binding protein 1 family.</text>
</comment>
<organism evidence="5">
    <name type="scientific">Telmatobacter sp. DSM 110680</name>
    <dbReference type="NCBI Taxonomy" id="3036704"/>
    <lineage>
        <taxon>Bacteria</taxon>
        <taxon>Pseudomonadati</taxon>
        <taxon>Acidobacteriota</taxon>
        <taxon>Terriglobia</taxon>
        <taxon>Terriglobales</taxon>
        <taxon>Acidobacteriaceae</taxon>
        <taxon>Telmatobacter</taxon>
    </lineage>
</organism>
<name>A0AAU7DGR1_9BACT</name>
<dbReference type="Gene3D" id="3.40.190.10">
    <property type="entry name" value="Periplasmic binding protein-like II"/>
    <property type="match status" value="2"/>
</dbReference>
<sequence>MSQLRIALRNYADFENALGEEAGLFEALRPGTKVELHSVGIHELYNSAITDGGLHDGRFDLALLVTDWLAEAHAAEALDDLNLWQKATPIRGWPQEWPCSLVKPLILEDCLTSLPWHDGPECLVYRSDLFSDSKHQSAFRAKFSRELAPPATWEEFEETARYFTDPSSGRYGTVFAAFPDGHNTLYDFALQVWSRGGELTDVAGRPNLIAPHALDALEFYRRVVRDPAICHPKSPQLDSTQSGDLFLAGEVAMMANWFGFAARSGREGSPLAGKVAIAPIPAANGTSPVSLSVFWALAMGKGSRQKELAWEFLRFVASPERDLGITRHGAVGVRLSTWRNPELQARNPVYSEVESISLGARQLPTGPGMAAFAAIIDDVISRSLTTDEPSAAILESAQREIDSKGIRFQ</sequence>
<reference evidence="5" key="1">
    <citation type="submission" date="2023-03" db="EMBL/GenBank/DDBJ databases">
        <title>Edaphobacter sp.</title>
        <authorList>
            <person name="Huber K.J."/>
            <person name="Papendorf J."/>
            <person name="Pilke C."/>
            <person name="Bunk B."/>
            <person name="Sproeer C."/>
            <person name="Pester M."/>
        </authorList>
    </citation>
    <scope>NUCLEOTIDE SEQUENCE</scope>
    <source>
        <strain evidence="5">DSM 110680</strain>
    </source>
</reference>
<dbReference type="GO" id="GO:0042597">
    <property type="term" value="C:periplasmic space"/>
    <property type="evidence" value="ECO:0007669"/>
    <property type="project" value="UniProtKB-SubCell"/>
</dbReference>
<gene>
    <name evidence="5" type="ORF">P8935_15605</name>
</gene>
<dbReference type="SUPFAM" id="SSF53850">
    <property type="entry name" value="Periplasmic binding protein-like II"/>
    <property type="match status" value="1"/>
</dbReference>
<dbReference type="Pfam" id="PF01547">
    <property type="entry name" value="SBP_bac_1"/>
    <property type="match status" value="1"/>
</dbReference>
<proteinExistence type="inferred from homology"/>
<evidence type="ECO:0000256" key="2">
    <source>
        <dbReference type="ARBA" id="ARBA00008520"/>
    </source>
</evidence>
<dbReference type="EMBL" id="CP121196">
    <property type="protein sequence ID" value="XBH15991.1"/>
    <property type="molecule type" value="Genomic_DNA"/>
</dbReference>